<dbReference type="PANTHER" id="PTHR37332">
    <property type="entry name" value="EXPRESSED PROTEIN"/>
    <property type="match status" value="1"/>
</dbReference>
<evidence type="ECO:0000313" key="4">
    <source>
        <dbReference type="Proteomes" id="UP000256601"/>
    </source>
</evidence>
<dbReference type="eggNOG" id="ENOG502S1UN">
    <property type="taxonomic scope" value="Eukaryota"/>
</dbReference>
<dbReference type="OMA" id="TPHISFP"/>
<evidence type="ECO:0000313" key="2">
    <source>
        <dbReference type="EMBL" id="RDW28128.1"/>
    </source>
</evidence>
<dbReference type="EMBL" id="KZ858955">
    <property type="protein sequence ID" value="RDW28128.1"/>
    <property type="molecule type" value="Genomic_DNA"/>
</dbReference>
<dbReference type="RefSeq" id="XP_504604.2">
    <property type="nucleotide sequence ID" value="XM_504604.2"/>
</dbReference>
<protein>
    <submittedName>
        <fullName evidence="1">Uncharacterized protein</fullName>
    </submittedName>
</protein>
<sequence>MEQQIQELVVRRIQYIEYVRRVHSGSLYWLNSVHLSRDDIEAMHYDNNAAQHLFCLGASLPHMIVSNTTQQSYLRSFLALMKEFETFSSAETTKHRLSGVGRFFRAKTKNDKSEESSAPVEFTHLTIYRLPFVPDMYETFGSVCAILVDAYSKILELPGKAPDSYEMLLRLDERVKRGVLDAFVKDVDAMSKNVVRDEAMKIESLLVNI</sequence>
<dbReference type="EMBL" id="CP017557">
    <property type="protein sequence ID" value="AOW06194.1"/>
    <property type="molecule type" value="Genomic_DNA"/>
</dbReference>
<dbReference type="VEuPathDB" id="FungiDB:YALI1_E36116g"/>
<evidence type="ECO:0000313" key="3">
    <source>
        <dbReference type="Proteomes" id="UP000182444"/>
    </source>
</evidence>
<gene>
    <name evidence="2" type="ORF">B0I71DRAFT_127878</name>
    <name evidence="1" type="ORF">YALI1_E36116g</name>
</gene>
<evidence type="ECO:0000313" key="1">
    <source>
        <dbReference type="EMBL" id="AOW06194.1"/>
    </source>
</evidence>
<dbReference type="Proteomes" id="UP000256601">
    <property type="component" value="Unassembled WGS sequence"/>
</dbReference>
<dbReference type="KEGG" id="yli:2911973"/>
<dbReference type="AlphaFoldDB" id="A0A1D8NKM6"/>
<accession>A0A1D8NKM6</accession>
<dbReference type="PANTHER" id="PTHR37332:SF1">
    <property type="entry name" value="ELMO DOMAIN-CONTAINING PROTEIN"/>
    <property type="match status" value="1"/>
</dbReference>
<dbReference type="Proteomes" id="UP000182444">
    <property type="component" value="Chromosome 1E"/>
</dbReference>
<reference evidence="1 3" key="1">
    <citation type="journal article" date="2016" name="PLoS ONE">
        <title>Sequence Assembly of Yarrowia lipolytica Strain W29/CLIB89 Shows Transposable Element Diversity.</title>
        <authorList>
            <person name="Magnan C."/>
            <person name="Yu J."/>
            <person name="Chang I."/>
            <person name="Jahn E."/>
            <person name="Kanomata Y."/>
            <person name="Wu J."/>
            <person name="Zeller M."/>
            <person name="Oakes M."/>
            <person name="Baldi P."/>
            <person name="Sandmeyer S."/>
        </authorList>
    </citation>
    <scope>NUCLEOTIDE SEQUENCE [LARGE SCALE GENOMIC DNA]</scope>
    <source>
        <strain evidence="1">CLIB89</strain>
        <strain evidence="3">CLIB89(W29)</strain>
    </source>
</reference>
<dbReference type="VEuPathDB" id="FungiDB:YALI0_E30767g"/>
<proteinExistence type="predicted"/>
<name>A0A1D8NKM6_YARLL</name>
<dbReference type="GeneID" id="2911973"/>
<organism evidence="1 3">
    <name type="scientific">Yarrowia lipolytica</name>
    <name type="common">Candida lipolytica</name>
    <dbReference type="NCBI Taxonomy" id="4952"/>
    <lineage>
        <taxon>Eukaryota</taxon>
        <taxon>Fungi</taxon>
        <taxon>Dikarya</taxon>
        <taxon>Ascomycota</taxon>
        <taxon>Saccharomycotina</taxon>
        <taxon>Dipodascomycetes</taxon>
        <taxon>Dipodascales</taxon>
        <taxon>Dipodascales incertae sedis</taxon>
        <taxon>Yarrowia</taxon>
    </lineage>
</organism>
<reference evidence="2 4" key="2">
    <citation type="submission" date="2018-07" db="EMBL/GenBank/DDBJ databases">
        <title>Draft Genome Assemblies for Five Robust Yarrowia lipolytica Strains Exhibiting High Lipid Production and Pentose Sugar Utilization and Sugar Alcohol Secretion from Undetoxified Lignocellulosic Biomass Hydrolysates.</title>
        <authorList>
            <consortium name="DOE Joint Genome Institute"/>
            <person name="Walker C."/>
            <person name="Ryu S."/>
            <person name="Na H."/>
            <person name="Zane M."/>
            <person name="LaButti K."/>
            <person name="Lipzen A."/>
            <person name="Haridas S."/>
            <person name="Barry K."/>
            <person name="Grigoriev I.V."/>
            <person name="Quarterman J."/>
            <person name="Slininger P."/>
            <person name="Dien B."/>
            <person name="Trinh C.T."/>
        </authorList>
    </citation>
    <scope>NUCLEOTIDE SEQUENCE [LARGE SCALE GENOMIC DNA]</scope>
    <source>
        <strain evidence="2 4">YB392</strain>
    </source>
</reference>
<dbReference type="OrthoDB" id="4076267at2759"/>